<keyword evidence="4" id="KW-1185">Reference proteome</keyword>
<dbReference type="InterPro" id="IPR011613">
    <property type="entry name" value="GH15-like"/>
</dbReference>
<reference evidence="3" key="1">
    <citation type="submission" date="2021-01" db="EMBL/GenBank/DDBJ databases">
        <title>Whole genome shotgun sequence of Sinosporangium siamense NBRC 109515.</title>
        <authorList>
            <person name="Komaki H."/>
            <person name="Tamura T."/>
        </authorList>
    </citation>
    <scope>NUCLEOTIDE SEQUENCE</scope>
    <source>
        <strain evidence="3">NBRC 109515</strain>
    </source>
</reference>
<dbReference type="GO" id="GO:0005975">
    <property type="term" value="P:carbohydrate metabolic process"/>
    <property type="evidence" value="ECO:0007669"/>
    <property type="project" value="InterPro"/>
</dbReference>
<dbReference type="Gene3D" id="1.50.10.10">
    <property type="match status" value="1"/>
</dbReference>
<dbReference type="PANTHER" id="PTHR31616:SF0">
    <property type="entry name" value="GLUCAN 1,4-ALPHA-GLUCOSIDASE"/>
    <property type="match status" value="1"/>
</dbReference>
<dbReference type="SUPFAM" id="SSF48208">
    <property type="entry name" value="Six-hairpin glycosidases"/>
    <property type="match status" value="1"/>
</dbReference>
<feature type="domain" description="GH15-like" evidence="1">
    <location>
        <begin position="214"/>
        <end position="580"/>
    </location>
</feature>
<sequence>MPRSIESHALIGDTHTAALVDDEGRIDWLCLPRFDSGACFAALLGAPENGYWQIAPAGGGSAVRRGYRDDTLVLETEFAADGGRVRVIDCMPVRDGQADLVRRVEGLSGNVRMRCTFVPRFDYGRIPPWFNGDGRRVHAFAGPDSLTLSSGADLGVADGAVKGDFTVGAGEVVAFHLAWTPTDRKAVPIDDIGDAVETTTRWWRRWIGEHDREGPYRKAVTRSLITLKALTYAPGGGVVAAPTTSLPEVIGGSRNWDYRYCWVRDAAFALLAFLDAGYAEEAFAWREWLLRAVAGRPEQMQIMYGVAGERRVPEMELPWLAGYARSSPVRLGNAAAEQLQLDVYGELMNAFHHIRINGIGPQAHAWEVQRALLDFLESNWREPDQGIWEMRGHPRQFTFSKVMAWVAADRTVKDAERFGLAGPVDRWRRLRQEIFDDVCRLGYDDRRATFTQSYGRPALDAALLRMPLVGFLPARDERIAGTVAAIESELRQKGLVRRYKPRDEADGLPGEEAAFLPCTFWLADVRLLQGRTGEAVKIFEHLLGLRNDVGLLAEEYDPGNRRFTGNFPQALSHIALIHTALQLTSALGARRAA</sequence>
<dbReference type="InterPro" id="IPR008928">
    <property type="entry name" value="6-hairpin_glycosidase_sf"/>
</dbReference>
<accession>A0A919RMY6</accession>
<evidence type="ECO:0000313" key="4">
    <source>
        <dbReference type="Proteomes" id="UP000606172"/>
    </source>
</evidence>
<dbReference type="PANTHER" id="PTHR31616">
    <property type="entry name" value="TREHALASE"/>
    <property type="match status" value="1"/>
</dbReference>
<evidence type="ECO:0000259" key="1">
    <source>
        <dbReference type="Pfam" id="PF00723"/>
    </source>
</evidence>
<organism evidence="3 4">
    <name type="scientific">Sinosporangium siamense</name>
    <dbReference type="NCBI Taxonomy" id="1367973"/>
    <lineage>
        <taxon>Bacteria</taxon>
        <taxon>Bacillati</taxon>
        <taxon>Actinomycetota</taxon>
        <taxon>Actinomycetes</taxon>
        <taxon>Streptosporangiales</taxon>
        <taxon>Streptosporangiaceae</taxon>
        <taxon>Sinosporangium</taxon>
    </lineage>
</organism>
<proteinExistence type="predicted"/>
<dbReference type="Proteomes" id="UP000606172">
    <property type="component" value="Unassembled WGS sequence"/>
</dbReference>
<evidence type="ECO:0000313" key="3">
    <source>
        <dbReference type="EMBL" id="GII96518.1"/>
    </source>
</evidence>
<dbReference type="InterPro" id="IPR012341">
    <property type="entry name" value="6hp_glycosidase-like_sf"/>
</dbReference>
<dbReference type="GO" id="GO:0004553">
    <property type="term" value="F:hydrolase activity, hydrolyzing O-glycosyl compounds"/>
    <property type="evidence" value="ECO:0007669"/>
    <property type="project" value="TreeGrafter"/>
</dbReference>
<evidence type="ECO:0000259" key="2">
    <source>
        <dbReference type="Pfam" id="PF19291"/>
    </source>
</evidence>
<dbReference type="InterPro" id="IPR045582">
    <property type="entry name" value="Trehalase-like_N"/>
</dbReference>
<dbReference type="EMBL" id="BOOW01000045">
    <property type="protein sequence ID" value="GII96518.1"/>
    <property type="molecule type" value="Genomic_DNA"/>
</dbReference>
<dbReference type="Pfam" id="PF00723">
    <property type="entry name" value="Glyco_hydro_15"/>
    <property type="match status" value="1"/>
</dbReference>
<protein>
    <submittedName>
        <fullName evidence="3">Glucoamylase</fullName>
    </submittedName>
</protein>
<comment type="caution">
    <text evidence="3">The sequence shown here is derived from an EMBL/GenBank/DDBJ whole genome shotgun (WGS) entry which is preliminary data.</text>
</comment>
<feature type="domain" description="Trehalase-like N-terminal" evidence="2">
    <location>
        <begin position="4"/>
        <end position="152"/>
    </location>
</feature>
<name>A0A919RMY6_9ACTN</name>
<dbReference type="Pfam" id="PF19291">
    <property type="entry name" value="TREH_N"/>
    <property type="match status" value="1"/>
</dbReference>
<gene>
    <name evidence="3" type="ORF">Ssi02_67490</name>
</gene>
<dbReference type="AlphaFoldDB" id="A0A919RMY6"/>
<dbReference type="RefSeq" id="WP_204031513.1">
    <property type="nucleotide sequence ID" value="NZ_BOOW01000045.1"/>
</dbReference>